<dbReference type="InterPro" id="IPR013022">
    <property type="entry name" value="Xyl_isomerase-like_TIM-brl"/>
</dbReference>
<protein>
    <submittedName>
        <fullName evidence="2">Sugar phosphate isomerase/epimerase</fullName>
    </submittedName>
</protein>
<gene>
    <name evidence="2" type="ORF">OJ997_30035</name>
</gene>
<dbReference type="InterPro" id="IPR050312">
    <property type="entry name" value="IolE/XylAMocC-like"/>
</dbReference>
<dbReference type="PANTHER" id="PTHR12110">
    <property type="entry name" value="HYDROXYPYRUVATE ISOMERASE"/>
    <property type="match status" value="1"/>
</dbReference>
<dbReference type="Pfam" id="PF01261">
    <property type="entry name" value="AP_endonuc_2"/>
    <property type="match status" value="1"/>
</dbReference>
<evidence type="ECO:0000313" key="3">
    <source>
        <dbReference type="Proteomes" id="UP001147653"/>
    </source>
</evidence>
<evidence type="ECO:0000259" key="1">
    <source>
        <dbReference type="Pfam" id="PF01261"/>
    </source>
</evidence>
<evidence type="ECO:0000313" key="2">
    <source>
        <dbReference type="EMBL" id="MDA0184580.1"/>
    </source>
</evidence>
<dbReference type="Gene3D" id="3.20.20.150">
    <property type="entry name" value="Divalent-metal-dependent TIM barrel enzymes"/>
    <property type="match status" value="1"/>
</dbReference>
<dbReference type="GO" id="GO:0016853">
    <property type="term" value="F:isomerase activity"/>
    <property type="evidence" value="ECO:0007669"/>
    <property type="project" value="UniProtKB-KW"/>
</dbReference>
<accession>A0A9X3SE66</accession>
<dbReference type="SUPFAM" id="SSF51658">
    <property type="entry name" value="Xylose isomerase-like"/>
    <property type="match status" value="1"/>
</dbReference>
<feature type="domain" description="Xylose isomerase-like TIM barrel" evidence="1">
    <location>
        <begin position="22"/>
        <end position="265"/>
    </location>
</feature>
<dbReference type="AlphaFoldDB" id="A0A9X3SE66"/>
<dbReference type="PANTHER" id="PTHR12110:SF52">
    <property type="entry name" value="XYLOSE ISOMERASE"/>
    <property type="match status" value="1"/>
</dbReference>
<dbReference type="Proteomes" id="UP001147653">
    <property type="component" value="Unassembled WGS sequence"/>
</dbReference>
<name>A0A9X3SE66_9ACTN</name>
<dbReference type="InterPro" id="IPR036237">
    <property type="entry name" value="Xyl_isomerase-like_sf"/>
</dbReference>
<dbReference type="RefSeq" id="WP_270029036.1">
    <property type="nucleotide sequence ID" value="NZ_JAPDDP010000080.1"/>
</dbReference>
<keyword evidence="2" id="KW-0413">Isomerase</keyword>
<comment type="caution">
    <text evidence="2">The sequence shown here is derived from an EMBL/GenBank/DDBJ whole genome shotgun (WGS) entry which is preliminary data.</text>
</comment>
<sequence length="280" mass="30780">MSLRFGYVSNGLSDHRLEDALELLSENGYGGIALTLDHIHFDPFAPRLRARAARVRAELEARGMTCVVETGARFVLDPRRKHFPTLVSDGRQKRVDLLCTAVDVAAELGAPVVSMWSGSIAPDESPEKAWDLLVDGCERVLTHAEANGITLAFEPEPGMLVEQLSDYEELQRRLGSPPALGLTLDIGHIVCLEPMSVTECVRRGAPTLAHVHIEDMRRGVHEHLMFGEGELDLDESLRVLSEIDYTGMVAVELSRHSHAAHETVPAAKSALRAAEREAIR</sequence>
<keyword evidence="3" id="KW-1185">Reference proteome</keyword>
<reference evidence="2" key="1">
    <citation type="submission" date="2022-10" db="EMBL/GenBank/DDBJ databases">
        <title>The WGS of Solirubrobacter phytolaccae KCTC 29190.</title>
        <authorList>
            <person name="Jiang Z."/>
        </authorList>
    </citation>
    <scope>NUCLEOTIDE SEQUENCE</scope>
    <source>
        <strain evidence="2">KCTC 29190</strain>
    </source>
</reference>
<proteinExistence type="predicted"/>
<dbReference type="EMBL" id="JAPDDP010000080">
    <property type="protein sequence ID" value="MDA0184580.1"/>
    <property type="molecule type" value="Genomic_DNA"/>
</dbReference>
<organism evidence="2 3">
    <name type="scientific">Solirubrobacter phytolaccae</name>
    <dbReference type="NCBI Taxonomy" id="1404360"/>
    <lineage>
        <taxon>Bacteria</taxon>
        <taxon>Bacillati</taxon>
        <taxon>Actinomycetota</taxon>
        <taxon>Thermoleophilia</taxon>
        <taxon>Solirubrobacterales</taxon>
        <taxon>Solirubrobacteraceae</taxon>
        <taxon>Solirubrobacter</taxon>
    </lineage>
</organism>